<evidence type="ECO:0000313" key="3">
    <source>
        <dbReference type="EMBL" id="ORZ07543.1"/>
    </source>
</evidence>
<feature type="domain" description="DNA2/NAM7 helicase helicase" evidence="1">
    <location>
        <begin position="261"/>
        <end position="372"/>
    </location>
</feature>
<dbReference type="OrthoDB" id="6513042at2759"/>
<gene>
    <name evidence="3" type="ORF">BCR41DRAFT_412315</name>
</gene>
<keyword evidence="3" id="KW-0378">Hydrolase</keyword>
<dbReference type="InterPro" id="IPR041677">
    <property type="entry name" value="DNA2/NAM7_AAA_11"/>
</dbReference>
<dbReference type="STRING" id="64571.A0A1Y2GHD4"/>
<dbReference type="SUPFAM" id="SSF52540">
    <property type="entry name" value="P-loop containing nucleoside triphosphate hydrolases"/>
    <property type="match status" value="2"/>
</dbReference>
<dbReference type="Proteomes" id="UP000193648">
    <property type="component" value="Unassembled WGS sequence"/>
</dbReference>
<dbReference type="GO" id="GO:0004386">
    <property type="term" value="F:helicase activity"/>
    <property type="evidence" value="ECO:0007669"/>
    <property type="project" value="InterPro"/>
</dbReference>
<dbReference type="PANTHER" id="PTHR10887:SF495">
    <property type="entry name" value="HELICASE SENATAXIN ISOFORM X1-RELATED"/>
    <property type="match status" value="1"/>
</dbReference>
<dbReference type="Pfam" id="PF13086">
    <property type="entry name" value="AAA_11"/>
    <property type="match status" value="2"/>
</dbReference>
<organism evidence="3 4">
    <name type="scientific">Lobosporangium transversale</name>
    <dbReference type="NCBI Taxonomy" id="64571"/>
    <lineage>
        <taxon>Eukaryota</taxon>
        <taxon>Fungi</taxon>
        <taxon>Fungi incertae sedis</taxon>
        <taxon>Mucoromycota</taxon>
        <taxon>Mortierellomycotina</taxon>
        <taxon>Mortierellomycetes</taxon>
        <taxon>Mortierellales</taxon>
        <taxon>Mortierellaceae</taxon>
        <taxon>Lobosporangium</taxon>
    </lineage>
</organism>
<comment type="caution">
    <text evidence="3">The sequence shown here is derived from an EMBL/GenBank/DDBJ whole genome shotgun (WGS) entry which is preliminary data.</text>
</comment>
<dbReference type="RefSeq" id="XP_021878050.1">
    <property type="nucleotide sequence ID" value="XM_022029470.1"/>
</dbReference>
<proteinExistence type="predicted"/>
<dbReference type="InParanoid" id="A0A1Y2GHD4"/>
<feature type="domain" description="DNA2/NAM7 helicase-like C-terminal" evidence="2">
    <location>
        <begin position="569"/>
        <end position="796"/>
    </location>
</feature>
<dbReference type="CDD" id="cd18808">
    <property type="entry name" value="SF1_C_Upf1"/>
    <property type="match status" value="1"/>
</dbReference>
<dbReference type="Pfam" id="PF13087">
    <property type="entry name" value="AAA_12"/>
    <property type="match status" value="1"/>
</dbReference>
<keyword evidence="4" id="KW-1185">Reference proteome</keyword>
<dbReference type="GeneID" id="33571313"/>
<evidence type="ECO:0000313" key="4">
    <source>
        <dbReference type="Proteomes" id="UP000193648"/>
    </source>
</evidence>
<dbReference type="EMBL" id="MCFF01000041">
    <property type="protein sequence ID" value="ORZ07543.1"/>
    <property type="molecule type" value="Genomic_DNA"/>
</dbReference>
<dbReference type="InterPro" id="IPR027417">
    <property type="entry name" value="P-loop_NTPase"/>
</dbReference>
<evidence type="ECO:0000259" key="2">
    <source>
        <dbReference type="Pfam" id="PF13087"/>
    </source>
</evidence>
<dbReference type="InterPro" id="IPR047187">
    <property type="entry name" value="SF1_C_Upf1"/>
</dbReference>
<dbReference type="PANTHER" id="PTHR10887">
    <property type="entry name" value="DNA2/NAM7 HELICASE FAMILY"/>
    <property type="match status" value="1"/>
</dbReference>
<sequence length="1864" mass="209746">MTKTEKKEESSEVLRVSMDLLYDTQKLQALLEKDQKINLGKGKVDTFKRDGYQSVSLYTKRLIDMYEYEFQIEAAKALFGKIPDDRKHCRLERVKNKAYRDFTDGELNEDVGELNEDSDVGELNEDSGDADRPNVGGWILVEEPEIYNHNDIVVAVITKNFGDWEDSERYIGCLEHIYRDLQTGSNEYTFTFDAQISSSKEIDVLMWTIGNLTAYERIMNSLSNVDKMSSIPKVFLRGPATGISPLIDDTPHRRADVPESMNTAQKVAISRATQGGPEDVVLVQGPPGCGKSTVIVEMVRLLTPRVQYSARVQVLVCAQTNVAVVDLAYKYITTNKPKSKFEYVMVMRPPKIIDSHKRAVLEPFTVTARYHQVVNAVLHTIIRVFGYTPIACHGSSARDKVKSIVATDFKRFVESGLIKLLPMRAREFLSGLPSADSAQMKPLIFGMRNELGPFFRRDDFKSLLELCSTGQGTDIPRSKPLPIYGWLKQALLRAASVAFCTINVGISVTFWGAMTNLTYIIVDEAAQALEPDVTALMCVDSSFRRLILVGDPMQLPGYCTSNQGKRDMMDRSLMERLQTYQLCHSTLLDVQYRMHQDICAFVSRTFYDNRLTSDKSIHDRNPVTTLPAVMHVMFLGSQASQSRITTTSVVNIDEARYIVAHVFSVLLSSRQKQAPLTNPVTKSITFAKMAATLPQKVEARQPAEAPTTTIGIICIYKPQANVIQYLVDRMLSQGAYKGLGFNIVVNTIDSFQGQECDIIYVALTRTNKINAFMCDPNRVNVAISRARHHLIIVGDASLSLTDKKDASSSYWHKLFVDKSSMIIEQKHIKNVPPYEGPESVTTMRTAAMPAAPITIKKLIARGLDATTPIWTIHYERLMIDPKTPQGIHILEYVVQTLASGDFDTGNGGRTTRPLFRKQKGAALFFVTTVCDKVCLAWTVIVHKQRQAIELLGIGDKTFVEKKVWPSLRRDNERQPEWVLSASMNLWSSGISVDLSKDMPKSTSLLYVPADIDPPATDVLADVPENGRMIDHDHIKAMAFMRSRPTMILGGGGTGKTECMLGMIEQQLDMDTDYDNMQLYLGATDSLANWSSMRLLKWESITEQGFKMVSFTSLPSLLAKLFMSSSTIHGKLFVDRDVFRSEYMDAMPAMVRSIGADELYDAILARMDVETQSSISSLRPEYKTAHKVYESVKASRGHIDAYDLHALVKRDPQRLVAMASKIARIYLDEVQDISWTMWSVIDIMLSAGTSSVVCAGDFTQRLTPGISVNGIKTLIYKHLPKSMETIKFKTNYRSDPSIISLANRIQSYTRMREHAMEPSLYPQESSNSVALVEIQDIEHENVADVLRYIGVPSNNYRAAIVTSSSWAHRLRETLGKSHNVFSAYECKGLEFDLVVCWDLFNPSMGVKTSILRHNMGATTLDKGNIEEDENFEIYLNHLYVTVTRARKHLIMVVPSCERTSIMTKALGISDIIHYSDVQERGPLPEIIIPIDELSVSDDLRMAIVMRERGLLQQALNVFEQHGDAAQAGFTRALIHRNEHRLRGEDREIQLCIAECYDVIEALQQSTDSVLKIEDVKLFLAQALVADKQYAEACLFYEDLEMEDELVACLIEAVESKSEDVAQLQDLVSDQAVAIWEHFKDNNRYARFVIALMLIFKSSPVDIVQSMLSHIPSKTGLIMMHNSLVEANKSVSPIWEVSRRRKSLQMESGLEESKELTFLEWSLLRRLDGQHSNEDLVYITSTGCLSESQSPMACLFVGARNNKTTKTLSLHIQSGAMLKSCRSLEVPLRHAATKMRELSCFLSDFMALHSQLRGEEAMYLLVEAYKTHKLEMRGSEHQLALFRWCAKMCGDVLSGRDLVILGYYVA</sequence>
<protein>
    <submittedName>
        <fullName evidence="3">p-loop containing nucleoside triphosphate hydrolase protein</fullName>
    </submittedName>
</protein>
<dbReference type="GO" id="GO:0016787">
    <property type="term" value="F:hydrolase activity"/>
    <property type="evidence" value="ECO:0007669"/>
    <property type="project" value="UniProtKB-KW"/>
</dbReference>
<name>A0A1Y2GHD4_9FUNG</name>
<feature type="domain" description="DNA2/NAM7 helicase helicase" evidence="1">
    <location>
        <begin position="488"/>
        <end position="561"/>
    </location>
</feature>
<reference evidence="3 4" key="1">
    <citation type="submission" date="2016-07" db="EMBL/GenBank/DDBJ databases">
        <title>Pervasive Adenine N6-methylation of Active Genes in Fungi.</title>
        <authorList>
            <consortium name="DOE Joint Genome Institute"/>
            <person name="Mondo S.J."/>
            <person name="Dannebaum R.O."/>
            <person name="Kuo R.C."/>
            <person name="Labutti K."/>
            <person name="Haridas S."/>
            <person name="Kuo A."/>
            <person name="Salamov A."/>
            <person name="Ahrendt S.R."/>
            <person name="Lipzen A."/>
            <person name="Sullivan W."/>
            <person name="Andreopoulos W.B."/>
            <person name="Clum A."/>
            <person name="Lindquist E."/>
            <person name="Daum C."/>
            <person name="Ramamoorthy G.K."/>
            <person name="Gryganskyi A."/>
            <person name="Culley D."/>
            <person name="Magnuson J.K."/>
            <person name="James T.Y."/>
            <person name="O'Malley M.A."/>
            <person name="Stajich J.E."/>
            <person name="Spatafora J.W."/>
            <person name="Visel A."/>
            <person name="Grigoriev I.V."/>
        </authorList>
    </citation>
    <scope>NUCLEOTIDE SEQUENCE [LARGE SCALE GENOMIC DNA]</scope>
    <source>
        <strain evidence="3 4">NRRL 3116</strain>
    </source>
</reference>
<evidence type="ECO:0000259" key="1">
    <source>
        <dbReference type="Pfam" id="PF13086"/>
    </source>
</evidence>
<accession>A0A1Y2GHD4</accession>
<dbReference type="InterPro" id="IPR045055">
    <property type="entry name" value="DNA2/NAM7-like"/>
</dbReference>
<dbReference type="InterPro" id="IPR041679">
    <property type="entry name" value="DNA2/NAM7-like_C"/>
</dbReference>
<dbReference type="Gene3D" id="3.40.50.300">
    <property type="entry name" value="P-loop containing nucleotide triphosphate hydrolases"/>
    <property type="match status" value="4"/>
</dbReference>